<dbReference type="EMBL" id="CP038437">
    <property type="protein sequence ID" value="QEM80119.1"/>
    <property type="molecule type" value="Genomic_DNA"/>
</dbReference>
<evidence type="ECO:0000313" key="3">
    <source>
        <dbReference type="Proteomes" id="UP000324285"/>
    </source>
</evidence>
<accession>A0A5C1NEJ6</accession>
<dbReference type="GO" id="GO:0008146">
    <property type="term" value="F:sulfotransferase activity"/>
    <property type="evidence" value="ECO:0007669"/>
    <property type="project" value="InterPro"/>
</dbReference>
<gene>
    <name evidence="2" type="ORF">E4T21_00040</name>
</gene>
<keyword evidence="3" id="KW-1185">Reference proteome</keyword>
<dbReference type="Proteomes" id="UP000324285">
    <property type="component" value="Chromosome"/>
</dbReference>
<dbReference type="PANTHER" id="PTHR10605">
    <property type="entry name" value="HEPARAN SULFATE SULFOTRANSFERASE"/>
    <property type="match status" value="1"/>
</dbReference>
<dbReference type="OrthoDB" id="9075305at2"/>
<dbReference type="Pfam" id="PF13469">
    <property type="entry name" value="Sulfotransfer_3"/>
    <property type="match status" value="1"/>
</dbReference>
<dbReference type="Gene3D" id="3.40.50.300">
    <property type="entry name" value="P-loop containing nucleotide triphosphate hydrolases"/>
    <property type="match status" value="1"/>
</dbReference>
<evidence type="ECO:0000256" key="1">
    <source>
        <dbReference type="ARBA" id="ARBA00022679"/>
    </source>
</evidence>
<evidence type="ECO:0000313" key="2">
    <source>
        <dbReference type="EMBL" id="QEM80119.1"/>
    </source>
</evidence>
<dbReference type="InterPro" id="IPR037359">
    <property type="entry name" value="NST/OST"/>
</dbReference>
<name>A0A5C1NEJ6_9GAMM</name>
<dbReference type="KEGG" id="hbh:E4T21_00040"/>
<keyword evidence="1" id="KW-0808">Transferase</keyword>
<protein>
    <submittedName>
        <fullName evidence="2">Sulfotransferase</fullName>
    </submittedName>
</protein>
<organism evidence="2 3">
    <name type="scientific">Halomonas binhaiensis</name>
    <dbReference type="NCBI Taxonomy" id="2562282"/>
    <lineage>
        <taxon>Bacteria</taxon>
        <taxon>Pseudomonadati</taxon>
        <taxon>Pseudomonadota</taxon>
        <taxon>Gammaproteobacteria</taxon>
        <taxon>Oceanospirillales</taxon>
        <taxon>Halomonadaceae</taxon>
        <taxon>Halomonas</taxon>
    </lineage>
</organism>
<dbReference type="AlphaFoldDB" id="A0A5C1NEJ6"/>
<dbReference type="SUPFAM" id="SSF52540">
    <property type="entry name" value="P-loop containing nucleoside triphosphate hydrolases"/>
    <property type="match status" value="1"/>
</dbReference>
<proteinExistence type="predicted"/>
<sequence>MSKFVIGIGSQRAGSTLLHRILDECTSVYMNPVKELHYFDTLYGVRHQNVLTEFSRAQFDRDLKKIVDSDDFGFIDQKFKNHLRTNHILSTRPVTQVDYLDLFRPCLMGNPLLGEITPEYMILPEEGVKHMRKVVGADAKIILLARNPVSRLISSYKLTKVYGDRATGIKKDEFNDELMTIVEGESNWLYCQDELNGYEAALNKYEKHFNDVLFLYYKDLFTHPDKIHVVLQDFLEIDVDINRYKKLIKRKVNSLEDTVRIDNHLKDKLEKRYSNEIEFIKKYFKISEI</sequence>
<dbReference type="InterPro" id="IPR027417">
    <property type="entry name" value="P-loop_NTPase"/>
</dbReference>
<dbReference type="RefSeq" id="WP_149282375.1">
    <property type="nucleotide sequence ID" value="NZ_CP038437.2"/>
</dbReference>
<dbReference type="PANTHER" id="PTHR10605:SF56">
    <property type="entry name" value="BIFUNCTIONAL HEPARAN SULFATE N-DEACETYLASE_N-SULFOTRANSFERASE"/>
    <property type="match status" value="1"/>
</dbReference>
<reference evidence="2" key="1">
    <citation type="submission" date="2021-02" db="EMBL/GenBank/DDBJ databases">
        <title>Strain Y2R2, a novel species of the genus Halomonas.</title>
        <authorList>
            <person name="Huang H."/>
        </authorList>
    </citation>
    <scope>NUCLEOTIDE SEQUENCE</scope>
    <source>
        <strain evidence="2">Y2R2</strain>
    </source>
</reference>